<gene>
    <name evidence="2" type="ORF">KAK11_01845</name>
</gene>
<dbReference type="Proteomes" id="UP000672097">
    <property type="component" value="Unassembled WGS sequence"/>
</dbReference>
<evidence type="ECO:0000313" key="3">
    <source>
        <dbReference type="Proteomes" id="UP000672097"/>
    </source>
</evidence>
<reference evidence="2 3" key="1">
    <citation type="submission" date="2021-04" db="EMBL/GenBank/DDBJ databases">
        <title>The genome sequence of type strain Ideonella paludis KCTC 32238.</title>
        <authorList>
            <person name="Liu Y."/>
        </authorList>
    </citation>
    <scope>NUCLEOTIDE SEQUENCE [LARGE SCALE GENOMIC DNA]</scope>
    <source>
        <strain evidence="2 3">KCTC 32238</strain>
    </source>
</reference>
<protein>
    <submittedName>
        <fullName evidence="2">Uncharacterized protein</fullName>
    </submittedName>
</protein>
<comment type="caution">
    <text evidence="2">The sequence shown here is derived from an EMBL/GenBank/DDBJ whole genome shotgun (WGS) entry which is preliminary data.</text>
</comment>
<feature type="signal peptide" evidence="1">
    <location>
        <begin position="1"/>
        <end position="20"/>
    </location>
</feature>
<evidence type="ECO:0000313" key="2">
    <source>
        <dbReference type="EMBL" id="MBQ0934052.1"/>
    </source>
</evidence>
<proteinExistence type="predicted"/>
<dbReference type="EMBL" id="JAGQDG010000001">
    <property type="protein sequence ID" value="MBQ0934052.1"/>
    <property type="molecule type" value="Genomic_DNA"/>
</dbReference>
<keyword evidence="3" id="KW-1185">Reference proteome</keyword>
<dbReference type="RefSeq" id="WP_210805557.1">
    <property type="nucleotide sequence ID" value="NZ_JAGQDG010000001.1"/>
</dbReference>
<keyword evidence="1" id="KW-0732">Signal</keyword>
<organism evidence="2 3">
    <name type="scientific">Ideonella paludis</name>
    <dbReference type="NCBI Taxonomy" id="1233411"/>
    <lineage>
        <taxon>Bacteria</taxon>
        <taxon>Pseudomonadati</taxon>
        <taxon>Pseudomonadota</taxon>
        <taxon>Betaproteobacteria</taxon>
        <taxon>Burkholderiales</taxon>
        <taxon>Sphaerotilaceae</taxon>
        <taxon>Ideonella</taxon>
    </lineage>
</organism>
<feature type="chain" id="PRO_5045407366" evidence="1">
    <location>
        <begin position="21"/>
        <end position="206"/>
    </location>
</feature>
<accession>A0ABS5DSH0</accession>
<sequence length="206" mass="21197">MNRTLLTAAALLTLAGTTFANDTTGGVSPHQARTAPKALPKVVMAQEFNTQAANLINFDAAAAPNLFINTTSLLSVGTVQFNGSSTQALDGGAVLDQSSNFAVTGQSAPNFLAFNCETTMADGGVPRLPEVVRFASEVSQVSLKIGSGLDVGAKVTMFGIGSQGVEKKVATLAAALKTVKFSKPLTHVLMSAGACKFVVDDISFVN</sequence>
<name>A0ABS5DSH0_9BURK</name>
<evidence type="ECO:0000256" key="1">
    <source>
        <dbReference type="SAM" id="SignalP"/>
    </source>
</evidence>